<name>A0A2P2P3I8_RHIMU</name>
<accession>A0A2P2P3I8</accession>
<evidence type="ECO:0000313" key="1">
    <source>
        <dbReference type="EMBL" id="MBX49239.1"/>
    </source>
</evidence>
<organism evidence="1">
    <name type="scientific">Rhizophora mucronata</name>
    <name type="common">Asiatic mangrove</name>
    <dbReference type="NCBI Taxonomy" id="61149"/>
    <lineage>
        <taxon>Eukaryota</taxon>
        <taxon>Viridiplantae</taxon>
        <taxon>Streptophyta</taxon>
        <taxon>Embryophyta</taxon>
        <taxon>Tracheophyta</taxon>
        <taxon>Spermatophyta</taxon>
        <taxon>Magnoliopsida</taxon>
        <taxon>eudicotyledons</taxon>
        <taxon>Gunneridae</taxon>
        <taxon>Pentapetalae</taxon>
        <taxon>rosids</taxon>
        <taxon>fabids</taxon>
        <taxon>Malpighiales</taxon>
        <taxon>Rhizophoraceae</taxon>
        <taxon>Rhizophora</taxon>
    </lineage>
</organism>
<dbReference type="AlphaFoldDB" id="A0A2P2P3I8"/>
<proteinExistence type="predicted"/>
<sequence length="16" mass="1882">MNIRNQERKNNGHTIG</sequence>
<dbReference type="EMBL" id="GGEC01068755">
    <property type="protein sequence ID" value="MBX49239.1"/>
    <property type="molecule type" value="Transcribed_RNA"/>
</dbReference>
<protein>
    <submittedName>
        <fullName evidence="1">Uncharacterized protein</fullName>
    </submittedName>
</protein>
<reference evidence="1" key="1">
    <citation type="submission" date="2018-02" db="EMBL/GenBank/DDBJ databases">
        <title>Rhizophora mucronata_Transcriptome.</title>
        <authorList>
            <person name="Meera S.P."/>
            <person name="Sreeshan A."/>
            <person name="Augustine A."/>
        </authorList>
    </citation>
    <scope>NUCLEOTIDE SEQUENCE</scope>
    <source>
        <tissue evidence="1">Leaf</tissue>
    </source>
</reference>